<proteinExistence type="predicted"/>
<dbReference type="AlphaFoldDB" id="A0AAD7V2V4"/>
<reference evidence="1 2" key="1">
    <citation type="submission" date="2023-03" db="EMBL/GenBank/DDBJ databases">
        <title>Genome sequence of Lichtheimia ornata CBS 291.66.</title>
        <authorList>
            <person name="Mohabir J.T."/>
            <person name="Shea T.P."/>
            <person name="Kurbessoian T."/>
            <person name="Berby B."/>
            <person name="Fontaine J."/>
            <person name="Livny J."/>
            <person name="Gnirke A."/>
            <person name="Stajich J.E."/>
            <person name="Cuomo C.A."/>
        </authorList>
    </citation>
    <scope>NUCLEOTIDE SEQUENCE [LARGE SCALE GENOMIC DNA]</scope>
    <source>
        <strain evidence="1">CBS 291.66</strain>
    </source>
</reference>
<name>A0AAD7V2V4_9FUNG</name>
<dbReference type="RefSeq" id="XP_058342526.1">
    <property type="nucleotide sequence ID" value="XM_058486704.1"/>
</dbReference>
<keyword evidence="2" id="KW-1185">Reference proteome</keyword>
<sequence>MGVIQRQQTAPLGSMEKPDSIAMSTWLLATPQLCQQQDEIQGPSNLSLQVYSIWHGWKATSGQYLRLTMGGSPRMDMLLSPIHLRTTMCTASPLVTHLHLLSPFQGAQMQDACWSQVQNFIFGTRLYLLSPFQGAQVHGSEEEYGECFWRSKVYGTPGNDVPASST</sequence>
<gene>
    <name evidence="1" type="ORF">O0I10_006677</name>
</gene>
<accession>A0AAD7V2V4</accession>
<organism evidence="1 2">
    <name type="scientific">Lichtheimia ornata</name>
    <dbReference type="NCBI Taxonomy" id="688661"/>
    <lineage>
        <taxon>Eukaryota</taxon>
        <taxon>Fungi</taxon>
        <taxon>Fungi incertae sedis</taxon>
        <taxon>Mucoromycota</taxon>
        <taxon>Mucoromycotina</taxon>
        <taxon>Mucoromycetes</taxon>
        <taxon>Mucorales</taxon>
        <taxon>Lichtheimiaceae</taxon>
        <taxon>Lichtheimia</taxon>
    </lineage>
</organism>
<dbReference type="GeneID" id="83214088"/>
<evidence type="ECO:0000313" key="1">
    <source>
        <dbReference type="EMBL" id="KAJ8657613.1"/>
    </source>
</evidence>
<dbReference type="EMBL" id="JARTCD010000030">
    <property type="protein sequence ID" value="KAJ8657613.1"/>
    <property type="molecule type" value="Genomic_DNA"/>
</dbReference>
<protein>
    <submittedName>
        <fullName evidence="1">Uncharacterized protein</fullName>
    </submittedName>
</protein>
<comment type="caution">
    <text evidence="1">The sequence shown here is derived from an EMBL/GenBank/DDBJ whole genome shotgun (WGS) entry which is preliminary data.</text>
</comment>
<evidence type="ECO:0000313" key="2">
    <source>
        <dbReference type="Proteomes" id="UP001234581"/>
    </source>
</evidence>
<dbReference type="Proteomes" id="UP001234581">
    <property type="component" value="Unassembled WGS sequence"/>
</dbReference>